<dbReference type="Gene3D" id="3.40.50.720">
    <property type="entry name" value="NAD(P)-binding Rossmann-like Domain"/>
    <property type="match status" value="1"/>
</dbReference>
<comment type="caution">
    <text evidence="2">The sequence shown here is derived from an EMBL/GenBank/DDBJ whole genome shotgun (WGS) entry which is preliminary data.</text>
</comment>
<accession>A0A8S8XAV4</accession>
<dbReference type="GO" id="GO:0050661">
    <property type="term" value="F:NADP binding"/>
    <property type="evidence" value="ECO:0007669"/>
    <property type="project" value="InterPro"/>
</dbReference>
<gene>
    <name evidence="2" type="ORF">TMPK1_28400</name>
</gene>
<evidence type="ECO:0000259" key="1">
    <source>
        <dbReference type="Pfam" id="PF03447"/>
    </source>
</evidence>
<dbReference type="Proteomes" id="UP000681075">
    <property type="component" value="Unassembled WGS sequence"/>
</dbReference>
<sequence length="123" mass="13572">MSYRVAIVGLGRVGGEFLGELLRYRERGFAIRAVAELQDTPAKAMAKEQGIEVTTLERIAEMGGEIDVIFDLSGSRTVRTQLRDKLAAAGNMHTVIAPEIVGQMIWSLITDKELPQVHRNTGY</sequence>
<dbReference type="InterPro" id="IPR005106">
    <property type="entry name" value="Asp/hSer_DH_NAD-bd"/>
</dbReference>
<dbReference type="GO" id="GO:0016491">
    <property type="term" value="F:oxidoreductase activity"/>
    <property type="evidence" value="ECO:0007669"/>
    <property type="project" value="InterPro"/>
</dbReference>
<evidence type="ECO:0000313" key="2">
    <source>
        <dbReference type="EMBL" id="GIL40603.1"/>
    </source>
</evidence>
<dbReference type="SUPFAM" id="SSF51735">
    <property type="entry name" value="NAD(P)-binding Rossmann-fold domains"/>
    <property type="match status" value="1"/>
</dbReference>
<proteinExistence type="predicted"/>
<dbReference type="Pfam" id="PF03447">
    <property type="entry name" value="NAD_binding_3"/>
    <property type="match status" value="1"/>
</dbReference>
<evidence type="ECO:0000313" key="3">
    <source>
        <dbReference type="Proteomes" id="UP000681075"/>
    </source>
</evidence>
<keyword evidence="3" id="KW-1185">Reference proteome</keyword>
<dbReference type="AlphaFoldDB" id="A0A8S8XAV4"/>
<dbReference type="InterPro" id="IPR036291">
    <property type="entry name" value="NAD(P)-bd_dom_sf"/>
</dbReference>
<organism evidence="2 3">
    <name type="scientific">Roseiterribacter gracilis</name>
    <dbReference type="NCBI Taxonomy" id="2812848"/>
    <lineage>
        <taxon>Bacteria</taxon>
        <taxon>Pseudomonadati</taxon>
        <taxon>Pseudomonadota</taxon>
        <taxon>Alphaproteobacteria</taxon>
        <taxon>Rhodospirillales</taxon>
        <taxon>Roseiterribacteraceae</taxon>
        <taxon>Roseiterribacter</taxon>
    </lineage>
</organism>
<reference evidence="2" key="1">
    <citation type="submission" date="2021-02" db="EMBL/GenBank/DDBJ databases">
        <title>Genome sequence of Rhodospirillales sp. strain TMPK1 isolated from soil.</title>
        <authorList>
            <person name="Nakai R."/>
            <person name="Kusada H."/>
            <person name="Tamaki H."/>
        </authorList>
    </citation>
    <scope>NUCLEOTIDE SEQUENCE</scope>
    <source>
        <strain evidence="2">TMPK1</strain>
    </source>
</reference>
<name>A0A8S8XAV4_9PROT</name>
<dbReference type="EMBL" id="BOPV01000001">
    <property type="protein sequence ID" value="GIL40603.1"/>
    <property type="molecule type" value="Genomic_DNA"/>
</dbReference>
<dbReference type="RefSeq" id="WP_420243733.1">
    <property type="nucleotide sequence ID" value="NZ_BOPV01000001.1"/>
</dbReference>
<feature type="domain" description="Aspartate/homoserine dehydrogenase NAD-binding" evidence="1">
    <location>
        <begin position="9"/>
        <end position="88"/>
    </location>
</feature>
<protein>
    <recommendedName>
        <fullName evidence="1">Aspartate/homoserine dehydrogenase NAD-binding domain-containing protein</fullName>
    </recommendedName>
</protein>